<accession>A0A6G1J5Q7</accession>
<protein>
    <recommendedName>
        <fullName evidence="2">PH domain-containing protein</fullName>
    </recommendedName>
</protein>
<reference evidence="3" key="1">
    <citation type="journal article" date="2020" name="Stud. Mycol.">
        <title>101 Dothideomycetes genomes: a test case for predicting lifestyles and emergence of pathogens.</title>
        <authorList>
            <person name="Haridas S."/>
            <person name="Albert R."/>
            <person name="Binder M."/>
            <person name="Bloem J."/>
            <person name="Labutti K."/>
            <person name="Salamov A."/>
            <person name="Andreopoulos B."/>
            <person name="Baker S."/>
            <person name="Barry K."/>
            <person name="Bills G."/>
            <person name="Bluhm B."/>
            <person name="Cannon C."/>
            <person name="Castanera R."/>
            <person name="Culley D."/>
            <person name="Daum C."/>
            <person name="Ezra D."/>
            <person name="Gonzalez J."/>
            <person name="Henrissat B."/>
            <person name="Kuo A."/>
            <person name="Liang C."/>
            <person name="Lipzen A."/>
            <person name="Lutzoni F."/>
            <person name="Magnuson J."/>
            <person name="Mondo S."/>
            <person name="Nolan M."/>
            <person name="Ohm R."/>
            <person name="Pangilinan J."/>
            <person name="Park H.-J."/>
            <person name="Ramirez L."/>
            <person name="Alfaro M."/>
            <person name="Sun H."/>
            <person name="Tritt A."/>
            <person name="Yoshinaga Y."/>
            <person name="Zwiers L.-H."/>
            <person name="Turgeon B."/>
            <person name="Goodwin S."/>
            <person name="Spatafora J."/>
            <person name="Crous P."/>
            <person name="Grigoriev I."/>
        </authorList>
    </citation>
    <scope>NUCLEOTIDE SEQUENCE</scope>
    <source>
        <strain evidence="3">CBS 122367</strain>
    </source>
</reference>
<sequence>MVENETAWSSTQRIPLGWVRDTRRSDRLARPTAATMLSVITCHTDLFLCASTLKDVHRPLLEADTFSVGPSTYLVNGRHDSWVGTGGQPKEGVSRPSSDARTYANHSSQDSGGHDWTEEGDYRPVSDTSSLASKIVPSRHLSPFEANPHVESCEEEKTETSSHEATPQQRIDWSPRPPQAPGPQGTPRRPYLQYSGILRYRAPGLKNEIMFRQMQFWLGEASDFGRLYFVRLADQGRTHQGELTLEYANDLTKVDHNAFCFIIESSPLPFVNGKHTFQAPTEHERNGWFTTLERVVQYYASKKRQLAQEEMEMVTRAIRETIKSDTSPSPSL</sequence>
<dbReference type="PROSITE" id="PS50003">
    <property type="entry name" value="PH_DOMAIN"/>
    <property type="match status" value="1"/>
</dbReference>
<feature type="compositionally biased region" description="Basic and acidic residues" evidence="1">
    <location>
        <begin position="112"/>
        <end position="124"/>
    </location>
</feature>
<evidence type="ECO:0000313" key="3">
    <source>
        <dbReference type="EMBL" id="KAF2685523.1"/>
    </source>
</evidence>
<keyword evidence="4" id="KW-1185">Reference proteome</keyword>
<evidence type="ECO:0000259" key="2">
    <source>
        <dbReference type="PROSITE" id="PS50003"/>
    </source>
</evidence>
<dbReference type="InterPro" id="IPR001849">
    <property type="entry name" value="PH_domain"/>
</dbReference>
<evidence type="ECO:0000256" key="1">
    <source>
        <dbReference type="SAM" id="MobiDB-lite"/>
    </source>
</evidence>
<dbReference type="Proteomes" id="UP000799291">
    <property type="component" value="Unassembled WGS sequence"/>
</dbReference>
<dbReference type="CDD" id="cd00821">
    <property type="entry name" value="PH"/>
    <property type="match status" value="1"/>
</dbReference>
<organism evidence="3 4">
    <name type="scientific">Lentithecium fluviatile CBS 122367</name>
    <dbReference type="NCBI Taxonomy" id="1168545"/>
    <lineage>
        <taxon>Eukaryota</taxon>
        <taxon>Fungi</taxon>
        <taxon>Dikarya</taxon>
        <taxon>Ascomycota</taxon>
        <taxon>Pezizomycotina</taxon>
        <taxon>Dothideomycetes</taxon>
        <taxon>Pleosporomycetidae</taxon>
        <taxon>Pleosporales</taxon>
        <taxon>Massarineae</taxon>
        <taxon>Lentitheciaceae</taxon>
        <taxon>Lentithecium</taxon>
    </lineage>
</organism>
<dbReference type="AlphaFoldDB" id="A0A6G1J5Q7"/>
<dbReference type="SUPFAM" id="SSF50729">
    <property type="entry name" value="PH domain-like"/>
    <property type="match status" value="1"/>
</dbReference>
<evidence type="ECO:0000313" key="4">
    <source>
        <dbReference type="Proteomes" id="UP000799291"/>
    </source>
</evidence>
<dbReference type="InterPro" id="IPR011993">
    <property type="entry name" value="PH-like_dom_sf"/>
</dbReference>
<feature type="compositionally biased region" description="Polar residues" evidence="1">
    <location>
        <begin position="95"/>
        <end position="111"/>
    </location>
</feature>
<dbReference type="EMBL" id="MU005578">
    <property type="protein sequence ID" value="KAF2685523.1"/>
    <property type="molecule type" value="Genomic_DNA"/>
</dbReference>
<dbReference type="SMART" id="SM00233">
    <property type="entry name" value="PH"/>
    <property type="match status" value="1"/>
</dbReference>
<gene>
    <name evidence="3" type="ORF">K458DRAFT_449298</name>
</gene>
<feature type="region of interest" description="Disordered" evidence="1">
    <location>
        <begin position="79"/>
        <end position="190"/>
    </location>
</feature>
<proteinExistence type="predicted"/>
<feature type="domain" description="PH" evidence="2">
    <location>
        <begin position="191"/>
        <end position="297"/>
    </location>
</feature>
<dbReference type="Gene3D" id="2.30.29.30">
    <property type="entry name" value="Pleckstrin-homology domain (PH domain)/Phosphotyrosine-binding domain (PTB)"/>
    <property type="match status" value="1"/>
</dbReference>
<name>A0A6G1J5Q7_9PLEO</name>